<sequence length="44" mass="5083">MTVNRYIYTYIVLCKGLGHPTYNIIYSIYLVLDVSFLFSASVCQ</sequence>
<reference evidence="1" key="2">
    <citation type="journal article" date="2015" name="Fish Shellfish Immunol.">
        <title>Early steps in the European eel (Anguilla anguilla)-Vibrio vulnificus interaction in the gills: Role of the RtxA13 toxin.</title>
        <authorList>
            <person name="Callol A."/>
            <person name="Pajuelo D."/>
            <person name="Ebbesson L."/>
            <person name="Teles M."/>
            <person name="MacKenzie S."/>
            <person name="Amaro C."/>
        </authorList>
    </citation>
    <scope>NUCLEOTIDE SEQUENCE</scope>
</reference>
<proteinExistence type="predicted"/>
<protein>
    <submittedName>
        <fullName evidence="1">Uncharacterized protein</fullName>
    </submittedName>
</protein>
<name>A0A0E9UNF8_ANGAN</name>
<dbReference type="EMBL" id="GBXM01041291">
    <property type="protein sequence ID" value="JAH67286.1"/>
    <property type="molecule type" value="Transcribed_RNA"/>
</dbReference>
<accession>A0A0E9UNF8</accession>
<evidence type="ECO:0000313" key="1">
    <source>
        <dbReference type="EMBL" id="JAH67286.1"/>
    </source>
</evidence>
<organism evidence="1">
    <name type="scientific">Anguilla anguilla</name>
    <name type="common">European freshwater eel</name>
    <name type="synonym">Muraena anguilla</name>
    <dbReference type="NCBI Taxonomy" id="7936"/>
    <lineage>
        <taxon>Eukaryota</taxon>
        <taxon>Metazoa</taxon>
        <taxon>Chordata</taxon>
        <taxon>Craniata</taxon>
        <taxon>Vertebrata</taxon>
        <taxon>Euteleostomi</taxon>
        <taxon>Actinopterygii</taxon>
        <taxon>Neopterygii</taxon>
        <taxon>Teleostei</taxon>
        <taxon>Anguilliformes</taxon>
        <taxon>Anguillidae</taxon>
        <taxon>Anguilla</taxon>
    </lineage>
</organism>
<reference evidence="1" key="1">
    <citation type="submission" date="2014-11" db="EMBL/GenBank/DDBJ databases">
        <authorList>
            <person name="Amaro Gonzalez C."/>
        </authorList>
    </citation>
    <scope>NUCLEOTIDE SEQUENCE</scope>
</reference>
<dbReference type="AlphaFoldDB" id="A0A0E9UNF8"/>